<gene>
    <name evidence="3" type="ordered locus">Cyan7425_3627</name>
</gene>
<dbReference type="InterPro" id="IPR051918">
    <property type="entry name" value="STPP_CPPED1"/>
</dbReference>
<reference evidence="3" key="1">
    <citation type="submission" date="2009-01" db="EMBL/GenBank/DDBJ databases">
        <title>Complete sequence of chromosome Cyanothece sp. PCC 7425.</title>
        <authorList>
            <consortium name="US DOE Joint Genome Institute"/>
            <person name="Lucas S."/>
            <person name="Copeland A."/>
            <person name="Lapidus A."/>
            <person name="Glavina del Rio T."/>
            <person name="Dalin E."/>
            <person name="Tice H."/>
            <person name="Bruce D."/>
            <person name="Goodwin L."/>
            <person name="Pitluck S."/>
            <person name="Sims D."/>
            <person name="Meineke L."/>
            <person name="Brettin T."/>
            <person name="Detter J.C."/>
            <person name="Han C."/>
            <person name="Larimer F."/>
            <person name="Land M."/>
            <person name="Hauser L."/>
            <person name="Kyrpides N."/>
            <person name="Ovchinnikova G."/>
            <person name="Liberton M."/>
            <person name="Stoeckel J."/>
            <person name="Banerjee A."/>
            <person name="Singh A."/>
            <person name="Page L."/>
            <person name="Sato H."/>
            <person name="Zhao L."/>
            <person name="Sherman L."/>
            <person name="Pakrasi H."/>
            <person name="Richardson P."/>
        </authorList>
    </citation>
    <scope>NUCLEOTIDE SEQUENCE</scope>
    <source>
        <strain evidence="3">PCC 7425</strain>
    </source>
</reference>
<accession>B8HRT0</accession>
<feature type="coiled-coil region" evidence="1">
    <location>
        <begin position="260"/>
        <end position="315"/>
    </location>
</feature>
<sequence>MRLVSDPAIADKIRQMQRRVRWQDSRLLKRGIDQTRLAIEDGQSETPAFSFLVIGDSGSGPHRSHNPQRAIMEQMLPHLQDCRFLLHTGDVIYLLGSSEYYPKNFIEPYRELLVGGETFDQITYQHMVFNLPFLPVPGNHDYYDLPPLLTLLSVSTLPLRRLLQTKLDLDVGWHGSHQGDAYARAFLDYLKALSPEELEHHLSHHYTAQTSSGYALAYRPGQFTRLPNRYYTFRYGGIDFFALDSNTFNAPLPPPTQAAYHAVEQRRDQLEAQRNEILTLSARLNPLETKDAEQLDDLHTKLSQIEEEIVDSDKQLNAADHPLVDGEQLNWLKQRLIQSWQTLEVRGRILYFHHPPYVTEATKWNQGQTLAIRGRLRQVLDAVAAEVQLSGKPIVDLIFNGHAHCLEYIQTGQTGYADSHLHYLVCGGSGFSLRRQRSQGPDLAELDPMVIQPEQGNGGRVIAHSKLFVGRTGYGSQKRRPYSALRVDVQPGSPPQFVIRPLVAEWSQQQWHTHNLAPFKIGEPE</sequence>
<organism evidence="3">
    <name type="scientific">Cyanothece sp. (strain PCC 7425 / ATCC 29141)</name>
    <dbReference type="NCBI Taxonomy" id="395961"/>
    <lineage>
        <taxon>Bacteria</taxon>
        <taxon>Bacillati</taxon>
        <taxon>Cyanobacteriota</taxon>
        <taxon>Cyanophyceae</taxon>
        <taxon>Gomontiellales</taxon>
        <taxon>Cyanothecaceae</taxon>
        <taxon>Cyanothece</taxon>
    </lineage>
</organism>
<dbReference type="eggNOG" id="COG1409">
    <property type="taxonomic scope" value="Bacteria"/>
</dbReference>
<feature type="domain" description="Calcineurin-like phosphoesterase" evidence="2">
    <location>
        <begin position="50"/>
        <end position="218"/>
    </location>
</feature>
<evidence type="ECO:0000259" key="2">
    <source>
        <dbReference type="Pfam" id="PF00149"/>
    </source>
</evidence>
<evidence type="ECO:0000256" key="1">
    <source>
        <dbReference type="SAM" id="Coils"/>
    </source>
</evidence>
<name>B8HRT0_CYAP4</name>
<dbReference type="PANTHER" id="PTHR43143:SF1">
    <property type="entry name" value="SERINE_THREONINE-PROTEIN PHOSPHATASE CPPED1"/>
    <property type="match status" value="1"/>
</dbReference>
<dbReference type="STRING" id="395961.Cyan7425_3627"/>
<dbReference type="Gene3D" id="3.60.21.10">
    <property type="match status" value="2"/>
</dbReference>
<dbReference type="EMBL" id="CP001344">
    <property type="protein sequence ID" value="ACL45947.1"/>
    <property type="molecule type" value="Genomic_DNA"/>
</dbReference>
<dbReference type="Pfam" id="PF00149">
    <property type="entry name" value="Metallophos"/>
    <property type="match status" value="1"/>
</dbReference>
<dbReference type="OrthoDB" id="500534at2"/>
<proteinExistence type="predicted"/>
<dbReference type="InterPro" id="IPR004843">
    <property type="entry name" value="Calcineurin-like_PHP"/>
</dbReference>
<dbReference type="PANTHER" id="PTHR43143">
    <property type="entry name" value="METALLOPHOSPHOESTERASE, CALCINEURIN SUPERFAMILY"/>
    <property type="match status" value="1"/>
</dbReference>
<dbReference type="SUPFAM" id="SSF56300">
    <property type="entry name" value="Metallo-dependent phosphatases"/>
    <property type="match status" value="1"/>
</dbReference>
<dbReference type="InterPro" id="IPR029052">
    <property type="entry name" value="Metallo-depent_PP-like"/>
</dbReference>
<dbReference type="AlphaFoldDB" id="B8HRT0"/>
<evidence type="ECO:0000313" key="3">
    <source>
        <dbReference type="EMBL" id="ACL45947.1"/>
    </source>
</evidence>
<protein>
    <submittedName>
        <fullName evidence="3">Metallophosphoesterase</fullName>
    </submittedName>
</protein>
<dbReference type="KEGG" id="cyn:Cyan7425_3627"/>
<keyword evidence="1" id="KW-0175">Coiled coil</keyword>
<dbReference type="HOGENOM" id="CLU_516474_0_0_3"/>